<organism evidence="1">
    <name type="scientific">Nitrososphaera viennensis</name>
    <dbReference type="NCBI Taxonomy" id="1034015"/>
    <lineage>
        <taxon>Archaea</taxon>
        <taxon>Nitrososphaerota</taxon>
        <taxon>Nitrososphaeria</taxon>
        <taxon>Nitrososphaerales</taxon>
        <taxon>Nitrososphaeraceae</taxon>
        <taxon>Nitrososphaera</taxon>
    </lineage>
</organism>
<sequence length="90" mass="10180">MIEEMKHLPLMAEQASESCNRDSFEDVLKRLLDEREKAASNRITHLLAPVSIRPRRAETAGLFPSSILSTLAEQAAKDVKTEDKKEDDKK</sequence>
<dbReference type="GeneID" id="74947713"/>
<reference evidence="1" key="1">
    <citation type="submission" date="2022-08" db="EMBL/GenBank/DDBJ databases">
        <title>Dynamic responses of ammonia-oxidizing microbial communities induced by reactive oxygen species (ROS) in fluctuating redox aquifers.</title>
        <authorList>
            <person name="Wang P."/>
            <person name="Wang H."/>
        </authorList>
    </citation>
    <scope>NUCLEOTIDE SEQUENCE</scope>
    <source>
        <strain evidence="1">PLX03</strain>
    </source>
</reference>
<gene>
    <name evidence="1" type="ORF">NWT39_12200</name>
</gene>
<accession>A0A977ICY6</accession>
<protein>
    <submittedName>
        <fullName evidence="1">Uncharacterized protein</fullName>
    </submittedName>
</protein>
<evidence type="ECO:0000313" key="1">
    <source>
        <dbReference type="EMBL" id="UVS68653.1"/>
    </source>
</evidence>
<dbReference type="AlphaFoldDB" id="A0A977ICY6"/>
<dbReference type="EMBL" id="CP103305">
    <property type="protein sequence ID" value="UVS68653.1"/>
    <property type="molecule type" value="Genomic_DNA"/>
</dbReference>
<proteinExistence type="predicted"/>
<dbReference type="Proteomes" id="UP001059771">
    <property type="component" value="Chromosome"/>
</dbReference>
<name>A0A977ICY6_9ARCH</name>
<dbReference type="RefSeq" id="WP_075055441.1">
    <property type="nucleotide sequence ID" value="NZ_CP103305.1"/>
</dbReference>